<dbReference type="KEGG" id="sgp:SpiGrapes_0112"/>
<dbReference type="STRING" id="158190.SpiGrapes_0112"/>
<proteinExistence type="predicted"/>
<keyword evidence="1" id="KW-0472">Membrane</keyword>
<evidence type="ECO:0000256" key="1">
    <source>
        <dbReference type="SAM" id="Phobius"/>
    </source>
</evidence>
<keyword evidence="1" id="KW-1133">Transmembrane helix</keyword>
<gene>
    <name evidence="3" type="ordered locus">SpiGrapes_0112</name>
</gene>
<dbReference type="OrthoDB" id="362821at2"/>
<dbReference type="Proteomes" id="UP000005632">
    <property type="component" value="Chromosome"/>
</dbReference>
<name>G8QTL1_SPHPG</name>
<accession>G8QTL1</accession>
<dbReference type="Pfam" id="PF13490">
    <property type="entry name" value="zf-HC2"/>
    <property type="match status" value="1"/>
</dbReference>
<dbReference type="AlphaFoldDB" id="G8QTL1"/>
<evidence type="ECO:0000313" key="4">
    <source>
        <dbReference type="Proteomes" id="UP000005632"/>
    </source>
</evidence>
<keyword evidence="1" id="KW-0812">Transmembrane</keyword>
<keyword evidence="4" id="KW-1185">Reference proteome</keyword>
<dbReference type="Gene3D" id="1.10.10.1320">
    <property type="entry name" value="Anti-sigma factor, zinc-finger domain"/>
    <property type="match status" value="1"/>
</dbReference>
<dbReference type="RefSeq" id="WP_014268825.1">
    <property type="nucleotide sequence ID" value="NC_016633.1"/>
</dbReference>
<protein>
    <recommendedName>
        <fullName evidence="2">Putative zinc-finger domain-containing protein</fullName>
    </recommendedName>
</protein>
<evidence type="ECO:0000259" key="2">
    <source>
        <dbReference type="Pfam" id="PF13490"/>
    </source>
</evidence>
<feature type="transmembrane region" description="Helical" evidence="1">
    <location>
        <begin position="91"/>
        <end position="113"/>
    </location>
</feature>
<sequence>MCVDDELLNTFLDGELAEPWRTQVEEHLSYCSACKQRLEQLRTLHEKIASAALRMEDIKPRQDRVLSYFEKSRFPSNKKMGIFRKKIQVKLVPALITTAAAFVVVFIGAFVLFGTNGQQTQQILPGVSTPIDSVNVRQVSDMQEVTLDSFSLEQIVQHLDSMGYAVKLEVKAVTPLD</sequence>
<organism evidence="3 4">
    <name type="scientific">Sphaerochaeta pleomorpha (strain ATCC BAA-1885 / DSM 22778 / Grapes)</name>
    <dbReference type="NCBI Taxonomy" id="158190"/>
    <lineage>
        <taxon>Bacteria</taxon>
        <taxon>Pseudomonadati</taxon>
        <taxon>Spirochaetota</taxon>
        <taxon>Spirochaetia</taxon>
        <taxon>Spirochaetales</taxon>
        <taxon>Sphaerochaetaceae</taxon>
        <taxon>Sphaerochaeta</taxon>
    </lineage>
</organism>
<reference evidence="3 4" key="1">
    <citation type="submission" date="2011-11" db="EMBL/GenBank/DDBJ databases">
        <title>Complete sequence of Spirochaeta sp. grapes.</title>
        <authorList>
            <consortium name="US DOE Joint Genome Institute"/>
            <person name="Lucas S."/>
            <person name="Han J."/>
            <person name="Lapidus A."/>
            <person name="Cheng J.-F."/>
            <person name="Goodwin L."/>
            <person name="Pitluck S."/>
            <person name="Peters L."/>
            <person name="Ovchinnikova G."/>
            <person name="Munk A.C."/>
            <person name="Detter J.C."/>
            <person name="Han C."/>
            <person name="Tapia R."/>
            <person name="Land M."/>
            <person name="Hauser L."/>
            <person name="Kyrpides N."/>
            <person name="Ivanova N."/>
            <person name="Pagani I."/>
            <person name="Ritalahtilisa K."/>
            <person name="Loeffler F."/>
            <person name="Woyke T."/>
        </authorList>
    </citation>
    <scope>NUCLEOTIDE SEQUENCE [LARGE SCALE GENOMIC DNA]</scope>
    <source>
        <strain evidence="4">ATCC BAA-1885 / DSM 22778 / Grapes</strain>
    </source>
</reference>
<dbReference type="eggNOG" id="COG5662">
    <property type="taxonomic scope" value="Bacteria"/>
</dbReference>
<dbReference type="InterPro" id="IPR041916">
    <property type="entry name" value="Anti_sigma_zinc_sf"/>
</dbReference>
<dbReference type="EMBL" id="CP003155">
    <property type="protein sequence ID" value="AEV27976.1"/>
    <property type="molecule type" value="Genomic_DNA"/>
</dbReference>
<dbReference type="HOGENOM" id="CLU_1516993_0_0_12"/>
<feature type="domain" description="Putative zinc-finger" evidence="2">
    <location>
        <begin position="6"/>
        <end position="34"/>
    </location>
</feature>
<dbReference type="InterPro" id="IPR027383">
    <property type="entry name" value="Znf_put"/>
</dbReference>
<evidence type="ECO:0000313" key="3">
    <source>
        <dbReference type="EMBL" id="AEV27976.1"/>
    </source>
</evidence>